<dbReference type="Proteomes" id="UP000324222">
    <property type="component" value="Unassembled WGS sequence"/>
</dbReference>
<accession>A0A5B7DJQ6</accession>
<dbReference type="AlphaFoldDB" id="A0A5B7DJQ6"/>
<dbReference type="EMBL" id="VSRR010000967">
    <property type="protein sequence ID" value="MPC21363.1"/>
    <property type="molecule type" value="Genomic_DNA"/>
</dbReference>
<gene>
    <name evidence="1" type="ORF">E2C01_014346</name>
</gene>
<sequence length="98" mass="10402">MLRDRGIMRTLDGTAAALSPQGADGCPSTQLCPVSAPPPIHSGTFLAPTDATKLCQKSSRVIAAMAELVSPFHTSSRILQISCRHKALCQTKKYTSTC</sequence>
<reference evidence="1 2" key="1">
    <citation type="submission" date="2019-05" db="EMBL/GenBank/DDBJ databases">
        <title>Another draft genome of Portunus trituberculatus and its Hox gene families provides insights of decapod evolution.</title>
        <authorList>
            <person name="Jeong J.-H."/>
            <person name="Song I."/>
            <person name="Kim S."/>
            <person name="Choi T."/>
            <person name="Kim D."/>
            <person name="Ryu S."/>
            <person name="Kim W."/>
        </authorList>
    </citation>
    <scope>NUCLEOTIDE SEQUENCE [LARGE SCALE GENOMIC DNA]</scope>
    <source>
        <tissue evidence="1">Muscle</tissue>
    </source>
</reference>
<organism evidence="1 2">
    <name type="scientific">Portunus trituberculatus</name>
    <name type="common">Swimming crab</name>
    <name type="synonym">Neptunus trituberculatus</name>
    <dbReference type="NCBI Taxonomy" id="210409"/>
    <lineage>
        <taxon>Eukaryota</taxon>
        <taxon>Metazoa</taxon>
        <taxon>Ecdysozoa</taxon>
        <taxon>Arthropoda</taxon>
        <taxon>Crustacea</taxon>
        <taxon>Multicrustacea</taxon>
        <taxon>Malacostraca</taxon>
        <taxon>Eumalacostraca</taxon>
        <taxon>Eucarida</taxon>
        <taxon>Decapoda</taxon>
        <taxon>Pleocyemata</taxon>
        <taxon>Brachyura</taxon>
        <taxon>Eubrachyura</taxon>
        <taxon>Portunoidea</taxon>
        <taxon>Portunidae</taxon>
        <taxon>Portuninae</taxon>
        <taxon>Portunus</taxon>
    </lineage>
</organism>
<protein>
    <submittedName>
        <fullName evidence="1">Uncharacterized protein</fullName>
    </submittedName>
</protein>
<name>A0A5B7DJQ6_PORTR</name>
<evidence type="ECO:0000313" key="1">
    <source>
        <dbReference type="EMBL" id="MPC21363.1"/>
    </source>
</evidence>
<proteinExistence type="predicted"/>
<comment type="caution">
    <text evidence="1">The sequence shown here is derived from an EMBL/GenBank/DDBJ whole genome shotgun (WGS) entry which is preliminary data.</text>
</comment>
<keyword evidence="2" id="KW-1185">Reference proteome</keyword>
<evidence type="ECO:0000313" key="2">
    <source>
        <dbReference type="Proteomes" id="UP000324222"/>
    </source>
</evidence>